<evidence type="ECO:0000256" key="4">
    <source>
        <dbReference type="ARBA" id="ARBA00022801"/>
    </source>
</evidence>
<feature type="region of interest" description="Disordered" evidence="8">
    <location>
        <begin position="190"/>
        <end position="219"/>
    </location>
</feature>
<dbReference type="GO" id="GO:0008233">
    <property type="term" value="F:peptidase activity"/>
    <property type="evidence" value="ECO:0007669"/>
    <property type="project" value="UniProtKB-KW"/>
</dbReference>
<comment type="caution">
    <text evidence="9">The sequence shown here is derived from an EMBL/GenBank/DDBJ whole genome shotgun (WGS) entry which is preliminary data.</text>
</comment>
<accession>A0A4R0RMX4</accession>
<keyword evidence="7" id="KW-0456">Lyase</keyword>
<evidence type="ECO:0000256" key="5">
    <source>
        <dbReference type="ARBA" id="ARBA00023124"/>
    </source>
</evidence>
<evidence type="ECO:0000256" key="8">
    <source>
        <dbReference type="SAM" id="MobiDB-lite"/>
    </source>
</evidence>
<name>A0A4R0RMX4_9APHY</name>
<dbReference type="Gene3D" id="3.90.1680.10">
    <property type="entry name" value="SOS response associated peptidase-like"/>
    <property type="match status" value="1"/>
</dbReference>
<evidence type="ECO:0000256" key="7">
    <source>
        <dbReference type="ARBA" id="ARBA00023239"/>
    </source>
</evidence>
<dbReference type="InterPro" id="IPR036590">
    <property type="entry name" value="SRAP-like"/>
</dbReference>
<evidence type="ECO:0000256" key="2">
    <source>
        <dbReference type="ARBA" id="ARBA00022670"/>
    </source>
</evidence>
<evidence type="ECO:0000256" key="3">
    <source>
        <dbReference type="ARBA" id="ARBA00022763"/>
    </source>
</evidence>
<dbReference type="GO" id="GO:0003697">
    <property type="term" value="F:single-stranded DNA binding"/>
    <property type="evidence" value="ECO:0007669"/>
    <property type="project" value="InterPro"/>
</dbReference>
<keyword evidence="10" id="KW-1185">Reference proteome</keyword>
<gene>
    <name evidence="9" type="ORF">EIP91_009218</name>
</gene>
<feature type="region of interest" description="Disordered" evidence="8">
    <location>
        <begin position="249"/>
        <end position="268"/>
    </location>
</feature>
<dbReference type="InterPro" id="IPR003738">
    <property type="entry name" value="SRAP"/>
</dbReference>
<dbReference type="Pfam" id="PF02586">
    <property type="entry name" value="SRAP"/>
    <property type="match status" value="1"/>
</dbReference>
<comment type="similarity">
    <text evidence="1">Belongs to the SOS response-associated peptidase family.</text>
</comment>
<dbReference type="SUPFAM" id="SSF143081">
    <property type="entry name" value="BB1717-like"/>
    <property type="match status" value="1"/>
</dbReference>
<evidence type="ECO:0000313" key="9">
    <source>
        <dbReference type="EMBL" id="TCD68996.1"/>
    </source>
</evidence>
<keyword evidence="2" id="KW-0645">Protease</keyword>
<dbReference type="OrthoDB" id="2111841at2759"/>
<evidence type="ECO:0000256" key="1">
    <source>
        <dbReference type="ARBA" id="ARBA00008136"/>
    </source>
</evidence>
<feature type="compositionally biased region" description="Polar residues" evidence="8">
    <location>
        <begin position="257"/>
        <end position="268"/>
    </location>
</feature>
<proteinExistence type="inferred from homology"/>
<reference evidence="9 10" key="1">
    <citation type="submission" date="2018-11" db="EMBL/GenBank/DDBJ databases">
        <title>Genome assembly of Steccherinum ochraceum LE-BIN_3174, the white-rot fungus of the Steccherinaceae family (The Residual Polyporoid clade, Polyporales, Basidiomycota).</title>
        <authorList>
            <person name="Fedorova T.V."/>
            <person name="Glazunova O.A."/>
            <person name="Landesman E.O."/>
            <person name="Moiseenko K.V."/>
            <person name="Psurtseva N.V."/>
            <person name="Savinova O.S."/>
            <person name="Shakhova N.V."/>
            <person name="Tyazhelova T.V."/>
            <person name="Vasina D.V."/>
        </authorList>
    </citation>
    <scope>NUCLEOTIDE SEQUENCE [LARGE SCALE GENOMIC DNA]</scope>
    <source>
        <strain evidence="9 10">LE-BIN_3174</strain>
    </source>
</reference>
<sequence length="319" mass="35914">MHTMKWGLVPHWAKHEDKTLNTTNARSENLVDGGGMWGSIKGRKRCAIPCEGYFEWLKKGKERLPHFTKQKNGKLMLLAGLYDVVTLEGQTEPLWTFTIVTTSANKDFTWLHDRQPVILSTEHALQQWIDTSSQTWSRELTSLVNPYSDVESPLECYQVPKEIGKVGTESSTFIEPIAQRKDGIQAMFAKQQRNVASSSKSTKRKRPSTPPIVRTPSVADDHDEIQILERDPNSRPRGKLQKLNTWEDDSDVEYVDQPSTAGPSSASQKKVQFYYVSSVEYSPPGKSPAKSPGRITNDKNQEDSSPSVVEITSFFSPKA</sequence>
<dbReference type="EMBL" id="RWJN01000052">
    <property type="protein sequence ID" value="TCD68996.1"/>
    <property type="molecule type" value="Genomic_DNA"/>
</dbReference>
<organism evidence="9 10">
    <name type="scientific">Steccherinum ochraceum</name>
    <dbReference type="NCBI Taxonomy" id="92696"/>
    <lineage>
        <taxon>Eukaryota</taxon>
        <taxon>Fungi</taxon>
        <taxon>Dikarya</taxon>
        <taxon>Basidiomycota</taxon>
        <taxon>Agaricomycotina</taxon>
        <taxon>Agaricomycetes</taxon>
        <taxon>Polyporales</taxon>
        <taxon>Steccherinaceae</taxon>
        <taxon>Steccherinum</taxon>
    </lineage>
</organism>
<evidence type="ECO:0000256" key="6">
    <source>
        <dbReference type="ARBA" id="ARBA00023125"/>
    </source>
</evidence>
<evidence type="ECO:0008006" key="11">
    <source>
        <dbReference type="Google" id="ProtNLM"/>
    </source>
</evidence>
<dbReference type="Proteomes" id="UP000292702">
    <property type="component" value="Unassembled WGS sequence"/>
</dbReference>
<evidence type="ECO:0000313" key="10">
    <source>
        <dbReference type="Proteomes" id="UP000292702"/>
    </source>
</evidence>
<dbReference type="AlphaFoldDB" id="A0A4R0RMX4"/>
<dbReference type="GO" id="GO:0106300">
    <property type="term" value="P:protein-DNA covalent cross-linking repair"/>
    <property type="evidence" value="ECO:0007669"/>
    <property type="project" value="InterPro"/>
</dbReference>
<dbReference type="STRING" id="92696.A0A4R0RMX4"/>
<dbReference type="PANTHER" id="PTHR13604:SF0">
    <property type="entry name" value="ABASIC SITE PROCESSING PROTEIN HMCES"/>
    <property type="match status" value="1"/>
</dbReference>
<feature type="region of interest" description="Disordered" evidence="8">
    <location>
        <begin position="280"/>
        <end position="319"/>
    </location>
</feature>
<keyword evidence="3" id="KW-0227">DNA damage</keyword>
<protein>
    <recommendedName>
        <fullName evidence="11">DUF159 domain protein</fullName>
    </recommendedName>
</protein>
<dbReference type="PANTHER" id="PTHR13604">
    <property type="entry name" value="DC12-RELATED"/>
    <property type="match status" value="1"/>
</dbReference>
<feature type="compositionally biased region" description="Low complexity" evidence="8">
    <location>
        <begin position="282"/>
        <end position="293"/>
    </location>
</feature>
<dbReference type="GO" id="GO:0006508">
    <property type="term" value="P:proteolysis"/>
    <property type="evidence" value="ECO:0007669"/>
    <property type="project" value="UniProtKB-KW"/>
</dbReference>
<dbReference type="GO" id="GO:0016829">
    <property type="term" value="F:lyase activity"/>
    <property type="evidence" value="ECO:0007669"/>
    <property type="project" value="UniProtKB-KW"/>
</dbReference>
<keyword evidence="4" id="KW-0378">Hydrolase</keyword>
<keyword evidence="6" id="KW-0238">DNA-binding</keyword>
<keyword evidence="5" id="KW-0190">Covalent protein-DNA linkage</keyword>